<proteinExistence type="predicted"/>
<organism evidence="1">
    <name type="scientific">Sipha flava</name>
    <name type="common">yellow sugarcane aphid</name>
    <dbReference type="NCBI Taxonomy" id="143950"/>
    <lineage>
        <taxon>Eukaryota</taxon>
        <taxon>Metazoa</taxon>
        <taxon>Ecdysozoa</taxon>
        <taxon>Arthropoda</taxon>
        <taxon>Hexapoda</taxon>
        <taxon>Insecta</taxon>
        <taxon>Pterygota</taxon>
        <taxon>Neoptera</taxon>
        <taxon>Paraneoptera</taxon>
        <taxon>Hemiptera</taxon>
        <taxon>Sternorrhyncha</taxon>
        <taxon>Aphidomorpha</taxon>
        <taxon>Aphidoidea</taxon>
        <taxon>Aphididae</taxon>
        <taxon>Sipha</taxon>
    </lineage>
</organism>
<dbReference type="AlphaFoldDB" id="A0A2S2PWP0"/>
<name>A0A2S2PWP0_9HEMI</name>
<reference evidence="1" key="1">
    <citation type="submission" date="2018-04" db="EMBL/GenBank/DDBJ databases">
        <title>Transcriptome assembly of Sipha flava.</title>
        <authorList>
            <person name="Scully E.D."/>
            <person name="Geib S.M."/>
            <person name="Palmer N.A."/>
            <person name="Koch K."/>
            <person name="Bradshaw J."/>
            <person name="Heng-Moss T."/>
            <person name="Sarath G."/>
        </authorList>
    </citation>
    <scope>NUCLEOTIDE SEQUENCE</scope>
</reference>
<dbReference type="EMBL" id="GGMS01000678">
    <property type="protein sequence ID" value="MBY69881.1"/>
    <property type="molecule type" value="Transcribed_RNA"/>
</dbReference>
<sequence>MICVWGSSDCQDASSDVVNASSLGRVSNSVVTKRSSARVVVVLVGDVVGAPTNLSSRPSSSNGGSWAGLRDNMSGPSFRTPGTCIVSISQFASWSGHLVSLEFLSFALCSQVNAALSVYSSNRSASRYGLNLFVAQIMAKHPRSTAAYIFAAAGPVFCKHGNHACGYHANDKLIDDGGGLRWEQTIVTSRELTCYYVLSRHGKKV</sequence>
<protein>
    <submittedName>
        <fullName evidence="1">Uncharacterized protein</fullName>
    </submittedName>
</protein>
<gene>
    <name evidence="1" type="ORF">g.152846</name>
</gene>
<accession>A0A2S2PWP0</accession>
<evidence type="ECO:0000313" key="1">
    <source>
        <dbReference type="EMBL" id="MBY69881.1"/>
    </source>
</evidence>